<gene>
    <name evidence="1" type="ORF">QDX21_08115</name>
</gene>
<evidence type="ECO:0000313" key="2">
    <source>
        <dbReference type="Proteomes" id="UP001224674"/>
    </source>
</evidence>
<dbReference type="EMBL" id="CP122566">
    <property type="protein sequence ID" value="WGH92287.1"/>
    <property type="molecule type" value="Genomic_DNA"/>
</dbReference>
<proteinExistence type="predicted"/>
<reference evidence="1 2" key="1">
    <citation type="submission" date="2023-03" db="EMBL/GenBank/DDBJ databases">
        <title>Complete genome sequences of several Auritidibacter ignavus strains isolated from ear infections.</title>
        <authorList>
            <person name="Baehr T."/>
            <person name="Baumhoegger A.M."/>
        </authorList>
    </citation>
    <scope>NUCLEOTIDE SEQUENCE [LARGE SCALE GENOMIC DNA]</scope>
    <source>
        <strain evidence="1 2">BABAE-6</strain>
    </source>
</reference>
<dbReference type="RefSeq" id="WP_110099087.1">
    <property type="nucleotide sequence ID" value="NZ_CP122561.1"/>
</dbReference>
<sequence>MNLKKTVLGISAVVGLGLTLTGCTGNDEIATTCQKLNNVTLKVQNALGESGDDAERATGQMESALNEFSRMVHDTSDQELANALEDIEGSYHSVYQSLEDGASIAEAQQQGLESQVDPTSAEVLVDKCASGI</sequence>
<evidence type="ECO:0008006" key="3">
    <source>
        <dbReference type="Google" id="ProtNLM"/>
    </source>
</evidence>
<accession>A0AAJ6AGG3</accession>
<dbReference type="Proteomes" id="UP001224674">
    <property type="component" value="Chromosome"/>
</dbReference>
<protein>
    <recommendedName>
        <fullName evidence="3">Lipoprotein</fullName>
    </recommendedName>
</protein>
<dbReference type="AlphaFoldDB" id="A0AAJ6AGG3"/>
<dbReference type="GeneID" id="83696430"/>
<dbReference type="PROSITE" id="PS51257">
    <property type="entry name" value="PROKAR_LIPOPROTEIN"/>
    <property type="match status" value="1"/>
</dbReference>
<keyword evidence="2" id="KW-1185">Reference proteome</keyword>
<evidence type="ECO:0000313" key="1">
    <source>
        <dbReference type="EMBL" id="WGH92287.1"/>
    </source>
</evidence>
<organism evidence="1 2">
    <name type="scientific">Auritidibacter ignavus</name>
    <dbReference type="NCBI Taxonomy" id="678932"/>
    <lineage>
        <taxon>Bacteria</taxon>
        <taxon>Bacillati</taxon>
        <taxon>Actinomycetota</taxon>
        <taxon>Actinomycetes</taxon>
        <taxon>Micrococcales</taxon>
        <taxon>Micrococcaceae</taxon>
        <taxon>Auritidibacter</taxon>
    </lineage>
</organism>
<dbReference type="Gene3D" id="1.20.1480.30">
    <property type="entry name" value="Designed four-helix bundle protein"/>
    <property type="match status" value="1"/>
</dbReference>
<name>A0AAJ6AGG3_9MICC</name>